<sequence>MTRAPIPPELRARLHARFPKSPLWAPVEPAPSPWEVIRNALVTGRDHGLNESETAVGIYGVLVARGLITEGRV</sequence>
<name>A0A2U8VSE7_9HYPH</name>
<dbReference type="Proteomes" id="UP000246058">
    <property type="component" value="Chromosome"/>
</dbReference>
<dbReference type="RefSeq" id="WP_109951694.1">
    <property type="nucleotide sequence ID" value="NZ_CP029551.1"/>
</dbReference>
<reference evidence="1 2" key="1">
    <citation type="submission" date="2018-05" db="EMBL/GenBank/DDBJ databases">
        <title>Complete Genome Sequence of Methylobacterium sp. 17Sr1-43.</title>
        <authorList>
            <person name="Srinivasan S."/>
        </authorList>
    </citation>
    <scope>NUCLEOTIDE SEQUENCE [LARGE SCALE GENOMIC DNA]</scope>
    <source>
        <strain evidence="1 2">17Sr1-43</strain>
    </source>
</reference>
<dbReference type="AlphaFoldDB" id="A0A2U8VSE7"/>
<evidence type="ECO:0000313" key="1">
    <source>
        <dbReference type="EMBL" id="AWN36595.1"/>
    </source>
</evidence>
<dbReference type="OrthoDB" id="7997178at2"/>
<organism evidence="1 2">
    <name type="scientific">Methylobacterium radiodurans</name>
    <dbReference type="NCBI Taxonomy" id="2202828"/>
    <lineage>
        <taxon>Bacteria</taxon>
        <taxon>Pseudomonadati</taxon>
        <taxon>Pseudomonadota</taxon>
        <taxon>Alphaproteobacteria</taxon>
        <taxon>Hyphomicrobiales</taxon>
        <taxon>Methylobacteriaceae</taxon>
        <taxon>Methylobacterium</taxon>
    </lineage>
</organism>
<keyword evidence="2" id="KW-1185">Reference proteome</keyword>
<gene>
    <name evidence="1" type="ORF">DK427_13345</name>
</gene>
<proteinExistence type="predicted"/>
<accession>A0A2U8VSE7</accession>
<protein>
    <submittedName>
        <fullName evidence="1">Uncharacterized protein</fullName>
    </submittedName>
</protein>
<evidence type="ECO:0000313" key="2">
    <source>
        <dbReference type="Proteomes" id="UP000246058"/>
    </source>
</evidence>
<dbReference type="EMBL" id="CP029551">
    <property type="protein sequence ID" value="AWN36595.1"/>
    <property type="molecule type" value="Genomic_DNA"/>
</dbReference>
<dbReference type="KEGG" id="meti:DK427_13345"/>